<comment type="similarity">
    <text evidence="12">Belongs to the TonB-dependent receptor family. BtuB (TC 1.B.14.3.1) subfamily.</text>
</comment>
<dbReference type="InterPro" id="IPR010101">
    <property type="entry name" value="B12_transptr_BtuB"/>
</dbReference>
<dbReference type="OrthoDB" id="9764669at2"/>
<evidence type="ECO:0000256" key="8">
    <source>
        <dbReference type="ARBA" id="ARBA00023077"/>
    </source>
</evidence>
<dbReference type="GO" id="GO:0046872">
    <property type="term" value="F:metal ion binding"/>
    <property type="evidence" value="ECO:0007669"/>
    <property type="project" value="UniProtKB-KW"/>
</dbReference>
<dbReference type="InterPro" id="IPR039426">
    <property type="entry name" value="TonB-dep_rcpt-like"/>
</dbReference>
<feature type="signal peptide" evidence="12">
    <location>
        <begin position="1"/>
        <end position="21"/>
    </location>
</feature>
<dbReference type="InterPro" id="IPR010917">
    <property type="entry name" value="TonB_rcpt_CS"/>
</dbReference>
<keyword evidence="6 12" id="KW-0106">Calcium</keyword>
<keyword evidence="8 12" id="KW-0798">TonB box</keyword>
<evidence type="ECO:0000256" key="12">
    <source>
        <dbReference type="HAMAP-Rule" id="MF_01531"/>
    </source>
</evidence>
<comment type="subcellular location">
    <subcellularLocation>
        <location evidence="1 12 13">Cell outer membrane</location>
        <topology evidence="1 12 13">Multi-pass membrane protein</topology>
    </subcellularLocation>
</comment>
<keyword evidence="4 12" id="KW-0812">Transmembrane</keyword>
<dbReference type="GO" id="GO:0006811">
    <property type="term" value="P:monoatomic ion transport"/>
    <property type="evidence" value="ECO:0007669"/>
    <property type="project" value="UniProtKB-KW"/>
</dbReference>
<evidence type="ECO:0000256" key="9">
    <source>
        <dbReference type="ARBA" id="ARBA00023114"/>
    </source>
</evidence>
<feature type="binding site" evidence="12">
    <location>
        <position position="216"/>
    </location>
    <ligand>
        <name>Ca(2+)</name>
        <dbReference type="ChEBI" id="CHEBI:29108"/>
        <label>1</label>
    </ligand>
</feature>
<evidence type="ECO:0000256" key="14">
    <source>
        <dbReference type="PROSITE-ProRule" id="PRU10144"/>
    </source>
</evidence>
<feature type="binding site" evidence="12">
    <location>
        <position position="90"/>
    </location>
    <ligand>
        <name>cyanocob(III)alamin</name>
        <dbReference type="ChEBI" id="CHEBI:17439"/>
    </ligand>
</feature>
<sequence length="622" mass="68999" precursor="true">MTIKKYTLLTALSLTAFSGWAQDNTTTDSNDDMVVTANRFKQPISTVLASTDVVTRDDIERWQAKSINDVLRRLPGVDIAQNGGPGQLSSVLIRGTESRHVLILIDGVRLNQAGISGSSDLSQIPVSLVQRMEYIRGPRSAVYGSDAIGGVINIITERETLGSTLTAGMGSNGYQNYGGSTQQKLGENTTITVAGNYNYSKGYDIVADGNTGTAKQPDRDGYMGKMLWVGLNHKFNEEFTGFARAYGFDNRSDYDGYYSVGSPLIDTRQLSSRTYDTGLQFNGGNYVAKLTGSYSHTKDYNYNPDLGRHDKSATLDDISQYNLQWANTYALGLGNIGGGVDWQKQTTEPGTNYLSEGYEQRNTGIYGTVQQFVGPVTLEGAIRGDDNSQFGWHTTWQSSAGWEFIDGYSLIGSYGTAFKAPNLGQLYAAGFGNPDLKPEESKQWEGAITGVTGLLDWRLSAYRNDIDQLINTRGVYPNSRYYNVGKATIKGVEWTGSFDTGALSHQVTLEYLDPRNAETNEVLTRRAKQQVKYQLDWQVADLDWSITYQYLGQRYDKDYSTYPEETVELGGVSLWDLAVSYPVTSHLTVRGRIANLFDKDYETVYGYQTPGREYYFTGSYNF</sequence>
<proteinExistence type="inferred from homology"/>
<evidence type="ECO:0000313" key="19">
    <source>
        <dbReference type="Proteomes" id="UP000255169"/>
    </source>
</evidence>
<evidence type="ECO:0000256" key="13">
    <source>
        <dbReference type="PROSITE-ProRule" id="PRU01360"/>
    </source>
</evidence>
<feature type="binding site" evidence="12">
    <location>
        <position position="314"/>
    </location>
    <ligand>
        <name>cyanocob(III)alamin</name>
        <dbReference type="ChEBI" id="CHEBI:17439"/>
    </ligand>
</feature>
<feature type="binding site" evidence="12">
    <location>
        <position position="220"/>
    </location>
    <ligand>
        <name>Ca(2+)</name>
        <dbReference type="ChEBI" id="CHEBI:29108"/>
        <label>1</label>
    </ligand>
</feature>
<feature type="binding site" evidence="12">
    <location>
        <position position="256"/>
    </location>
    <ligand>
        <name>cyanocob(III)alamin</name>
        <dbReference type="ChEBI" id="CHEBI:17439"/>
    </ligand>
</feature>
<keyword evidence="7 12" id="KW-0406">Ion transport</keyword>
<dbReference type="FunFam" id="2.170.130.10:FF:000002">
    <property type="entry name" value="Vitamin B12 transporter BtuB"/>
    <property type="match status" value="1"/>
</dbReference>
<accession>A0A0A8VNM3</accession>
<feature type="binding site" evidence="12">
    <location>
        <position position="525"/>
    </location>
    <ligand>
        <name>cyanocob(III)alamin</name>
        <dbReference type="ChEBI" id="CHEBI:17439"/>
    </ligand>
</feature>
<dbReference type="Proteomes" id="UP000255169">
    <property type="component" value="Unassembled WGS sequence"/>
</dbReference>
<feature type="binding site" evidence="12">
    <location>
        <position position="255"/>
    </location>
    <ligand>
        <name>Ca(2+)</name>
        <dbReference type="ChEBI" id="CHEBI:29108"/>
        <label>1</label>
    </ligand>
</feature>
<evidence type="ECO:0000256" key="3">
    <source>
        <dbReference type="ARBA" id="ARBA00022452"/>
    </source>
</evidence>
<dbReference type="RefSeq" id="WP_004719473.1">
    <property type="nucleotide sequence ID" value="NZ_CABIHR010000039.1"/>
</dbReference>
<keyword evidence="3 12" id="KW-1134">Transmembrane beta strand</keyword>
<dbReference type="EMBL" id="UHJG01000001">
    <property type="protein sequence ID" value="SUQ00917.1"/>
    <property type="molecule type" value="Genomic_DNA"/>
</dbReference>
<keyword evidence="17" id="KW-0675">Receptor</keyword>
<feature type="binding site" evidence="12">
    <location>
        <position position="204"/>
    </location>
    <ligand>
        <name>Ca(2+)</name>
        <dbReference type="ChEBI" id="CHEBI:29108"/>
        <label>1</label>
    </ligand>
</feature>
<evidence type="ECO:0000256" key="10">
    <source>
        <dbReference type="ARBA" id="ARBA00023136"/>
    </source>
</evidence>
<feature type="binding site" evidence="12">
    <location>
        <position position="254"/>
    </location>
    <ligand>
        <name>Ca(2+)</name>
        <dbReference type="ChEBI" id="CHEBI:29108"/>
        <label>2</label>
    </ligand>
</feature>
<evidence type="ECO:0000256" key="1">
    <source>
        <dbReference type="ARBA" id="ARBA00004571"/>
    </source>
</evidence>
<dbReference type="PROSITE" id="PS52016">
    <property type="entry name" value="TONB_DEPENDENT_REC_3"/>
    <property type="match status" value="1"/>
</dbReference>
<organism evidence="17">
    <name type="scientific">Yersinia ruckeri</name>
    <dbReference type="NCBI Taxonomy" id="29486"/>
    <lineage>
        <taxon>Bacteria</taxon>
        <taxon>Pseudomonadati</taxon>
        <taxon>Pseudomonadota</taxon>
        <taxon>Gammaproteobacteria</taxon>
        <taxon>Enterobacterales</taxon>
        <taxon>Yersiniaceae</taxon>
        <taxon>Yersinia</taxon>
    </lineage>
</organism>
<dbReference type="InterPro" id="IPR000531">
    <property type="entry name" value="Beta-barrel_TonB"/>
</dbReference>
<dbReference type="NCBIfam" id="TIGR01779">
    <property type="entry name" value="TonB-B12"/>
    <property type="match status" value="1"/>
</dbReference>
<reference evidence="18 19" key="2">
    <citation type="submission" date="2018-06" db="EMBL/GenBank/DDBJ databases">
        <authorList>
            <consortium name="Pathogen Informatics"/>
            <person name="Doyle S."/>
        </authorList>
    </citation>
    <scope>NUCLEOTIDE SEQUENCE [LARGE SCALE GENOMIC DNA]</scope>
    <source>
        <strain evidence="18 19">NCTC10476</strain>
    </source>
</reference>
<dbReference type="Pfam" id="PF00593">
    <property type="entry name" value="TonB_dep_Rec_b-barrel"/>
    <property type="match status" value="1"/>
</dbReference>
<keyword evidence="12" id="KW-0479">Metal-binding</keyword>
<name>A0A0A8VNM3_YERRU</name>
<feature type="binding site" evidence="12">
    <location>
        <position position="255"/>
    </location>
    <ligand>
        <name>Ca(2+)</name>
        <dbReference type="ChEBI" id="CHEBI:29108"/>
        <label>2</label>
    </ligand>
</feature>
<feature type="binding site" evidence="12">
    <location>
        <begin position="115"/>
        <end position="116"/>
    </location>
    <ligand>
        <name>cyanocob(III)alamin</name>
        <dbReference type="ChEBI" id="CHEBI:17439"/>
    </ligand>
</feature>
<dbReference type="Pfam" id="PF07715">
    <property type="entry name" value="Plug"/>
    <property type="match status" value="1"/>
</dbReference>
<evidence type="ECO:0000256" key="2">
    <source>
        <dbReference type="ARBA" id="ARBA00022448"/>
    </source>
</evidence>
<feature type="domain" description="TonB-dependent receptor plug" evidence="16">
    <location>
        <begin position="45"/>
        <end position="151"/>
    </location>
</feature>
<keyword evidence="10 12" id="KW-0472">Membrane</keyword>
<evidence type="ECO:0000256" key="11">
    <source>
        <dbReference type="ARBA" id="ARBA00023237"/>
    </source>
</evidence>
<dbReference type="GO" id="GO:0015420">
    <property type="term" value="F:ABC-type vitamin B12 transporter activity"/>
    <property type="evidence" value="ECO:0007669"/>
    <property type="project" value="InterPro"/>
</dbReference>
<feature type="binding site" evidence="12">
    <location>
        <position position="218"/>
    </location>
    <ligand>
        <name>Ca(2+)</name>
        <dbReference type="ChEBI" id="CHEBI:29108"/>
        <label>1</label>
    </ligand>
</feature>
<dbReference type="GO" id="GO:0046930">
    <property type="term" value="C:pore complex"/>
    <property type="evidence" value="ECO:0007669"/>
    <property type="project" value="UniProtKB-KW"/>
</dbReference>
<comment type="caution">
    <text evidence="12">Lacks conserved residue(s) required for the propagation of feature annotation.</text>
</comment>
<dbReference type="AlphaFoldDB" id="A0A0A8VNM3"/>
<evidence type="ECO:0000256" key="5">
    <source>
        <dbReference type="ARBA" id="ARBA00022729"/>
    </source>
</evidence>
<evidence type="ECO:0000313" key="17">
    <source>
        <dbReference type="EMBL" id="CEK29186.1"/>
    </source>
</evidence>
<evidence type="ECO:0000259" key="15">
    <source>
        <dbReference type="Pfam" id="PF00593"/>
    </source>
</evidence>
<dbReference type="Gene3D" id="2.40.170.20">
    <property type="entry name" value="TonB-dependent receptor, beta-barrel domain"/>
    <property type="match status" value="1"/>
</dbReference>
<keyword evidence="9 12" id="KW-0626">Porin</keyword>
<dbReference type="GO" id="GO:0015288">
    <property type="term" value="F:porin activity"/>
    <property type="evidence" value="ECO:0007669"/>
    <property type="project" value="UniProtKB-KW"/>
</dbReference>
<evidence type="ECO:0000256" key="6">
    <source>
        <dbReference type="ARBA" id="ARBA00022837"/>
    </source>
</evidence>
<feature type="domain" description="TonB-dependent receptor-like beta-barrel" evidence="15">
    <location>
        <begin position="241"/>
        <end position="596"/>
    </location>
</feature>
<dbReference type="KEGG" id="yrb:UGYR_09545"/>
<keyword evidence="2 12" id="KW-0813">Transport</keyword>
<dbReference type="InterPro" id="IPR036942">
    <property type="entry name" value="Beta-barrel_TonB_sf"/>
</dbReference>
<dbReference type="SMR" id="A0A0A8VNM3"/>
<feature type="binding site" evidence="12">
    <location>
        <position position="88"/>
    </location>
    <ligand>
        <name>cyanocob(III)alamin</name>
        <dbReference type="ChEBI" id="CHEBI:17439"/>
    </ligand>
</feature>
<dbReference type="PROSITE" id="PS01156">
    <property type="entry name" value="TONB_DEPENDENT_REC_2"/>
    <property type="match status" value="1"/>
</dbReference>
<feature type="binding site" evidence="12">
    <location>
        <position position="218"/>
    </location>
    <ligand>
        <name>Ca(2+)</name>
        <dbReference type="ChEBI" id="CHEBI:29108"/>
        <label>2</label>
    </ligand>
</feature>
<keyword evidence="11 12" id="KW-0998">Cell outer membrane</keyword>
<comment type="function">
    <text evidence="12">Involved in the active translocation of vitamin B12 (cyanocobalamin) across the outer membrane to the periplasmic space. It derives its energy for transport by interacting with the trans-periplasmic membrane protein TonB.</text>
</comment>
<evidence type="ECO:0000313" key="18">
    <source>
        <dbReference type="EMBL" id="SUQ00917.1"/>
    </source>
</evidence>
<dbReference type="EMBL" id="LN681231">
    <property type="protein sequence ID" value="CEK29186.1"/>
    <property type="molecule type" value="Genomic_DNA"/>
</dbReference>
<reference evidence="17" key="1">
    <citation type="journal article" date="2015" name="Genome Announc.">
        <title>Complete Genome Sequence of Yersinia ruckeri Strain CSF007-82, Etiologic Agent of Red Mouth Disease in Salmonid Fish.</title>
        <authorList>
            <person name="Nelson M.C."/>
            <person name="LaPatra S.E."/>
            <person name="Welch T.J."/>
            <person name="Graf J."/>
        </authorList>
    </citation>
    <scope>NUCLEOTIDE SEQUENCE</scope>
    <source>
        <strain evidence="17">CSF007-82</strain>
    </source>
</reference>
<dbReference type="PATRIC" id="fig|29486.45.peg.2009"/>
<dbReference type="Gene3D" id="2.170.130.10">
    <property type="entry name" value="TonB-dependent receptor, plug domain"/>
    <property type="match status" value="1"/>
</dbReference>
<dbReference type="CDD" id="cd01347">
    <property type="entry name" value="ligand_gated_channel"/>
    <property type="match status" value="1"/>
</dbReference>
<feature type="short sequence motif" description="TonB box" evidence="12">
    <location>
        <begin position="31"/>
        <end position="38"/>
    </location>
</feature>
<feature type="binding site" evidence="12">
    <location>
        <position position="266"/>
    </location>
    <ligand>
        <name>Ca(2+)</name>
        <dbReference type="ChEBI" id="CHEBI:29108"/>
        <label>2</label>
    </ligand>
</feature>
<keyword evidence="19" id="KW-1185">Reference proteome</keyword>
<dbReference type="PANTHER" id="PTHR30069:SF53">
    <property type="entry name" value="COLICIN I RECEPTOR-RELATED"/>
    <property type="match status" value="1"/>
</dbReference>
<feature type="short sequence motif" description="TonB C-terminal box" evidence="12 14">
    <location>
        <begin position="605"/>
        <end position="622"/>
    </location>
</feature>
<dbReference type="STRING" id="29486.UGYR_09545"/>
<gene>
    <name evidence="12 18" type="primary">btuB</name>
    <name evidence="17" type="ORF">CSF007_17450</name>
    <name evidence="18" type="ORF">NCTC10476_02231</name>
</gene>
<dbReference type="HAMAP" id="MF_01531">
    <property type="entry name" value="BtuB"/>
    <property type="match status" value="1"/>
</dbReference>
<feature type="chain" id="PRO_5034810074" description="Vitamin B12 transporter BtuB" evidence="12">
    <location>
        <begin position="22"/>
        <end position="622"/>
    </location>
</feature>
<dbReference type="GO" id="GO:0009279">
    <property type="term" value="C:cell outer membrane"/>
    <property type="evidence" value="ECO:0007669"/>
    <property type="project" value="UniProtKB-SubCell"/>
</dbReference>
<evidence type="ECO:0000256" key="7">
    <source>
        <dbReference type="ARBA" id="ARBA00023065"/>
    </source>
</evidence>
<feature type="binding site" evidence="12">
    <location>
        <position position="220"/>
    </location>
    <ligand>
        <name>Ca(2+)</name>
        <dbReference type="ChEBI" id="CHEBI:29108"/>
        <label>2</label>
    </ligand>
</feature>
<dbReference type="NCBIfam" id="NF007926">
    <property type="entry name" value="PRK10641.1"/>
    <property type="match status" value="1"/>
</dbReference>
<evidence type="ECO:0000259" key="16">
    <source>
        <dbReference type="Pfam" id="PF07715"/>
    </source>
</evidence>
<dbReference type="PANTHER" id="PTHR30069">
    <property type="entry name" value="TONB-DEPENDENT OUTER MEMBRANE RECEPTOR"/>
    <property type="match status" value="1"/>
</dbReference>
<evidence type="ECO:0000256" key="4">
    <source>
        <dbReference type="ARBA" id="ARBA00022692"/>
    </source>
</evidence>
<dbReference type="SUPFAM" id="SSF56935">
    <property type="entry name" value="Porins"/>
    <property type="match status" value="1"/>
</dbReference>
<protein>
    <recommendedName>
        <fullName evidence="12">Vitamin B12 transporter BtuB</fullName>
    </recommendedName>
    <alternativeName>
        <fullName evidence="12">Cobalamin receptor</fullName>
    </alternativeName>
    <alternativeName>
        <fullName evidence="12">Outer membrane cobalamin translocator</fullName>
    </alternativeName>
</protein>
<dbReference type="InterPro" id="IPR012910">
    <property type="entry name" value="Plug_dom"/>
</dbReference>
<dbReference type="InterPro" id="IPR037066">
    <property type="entry name" value="Plug_dom_sf"/>
</dbReference>
<dbReference type="GeneID" id="66881077"/>
<keyword evidence="5 12" id="KW-0732">Signal</keyword>